<dbReference type="Pfam" id="PF01632">
    <property type="entry name" value="Ribosomal_L35p"/>
    <property type="match status" value="1"/>
</dbReference>
<reference evidence="10 11" key="1">
    <citation type="submission" date="2019-01" db="EMBL/GenBank/DDBJ databases">
        <authorList>
            <person name="Sayadi A."/>
        </authorList>
    </citation>
    <scope>NUCLEOTIDE SEQUENCE [LARGE SCALE GENOMIC DNA]</scope>
</reference>
<evidence type="ECO:0000256" key="2">
    <source>
        <dbReference type="ARBA" id="ARBA00006598"/>
    </source>
</evidence>
<feature type="region of interest" description="Disordered" evidence="9">
    <location>
        <begin position="124"/>
        <end position="170"/>
    </location>
</feature>
<dbReference type="SUPFAM" id="SSF143034">
    <property type="entry name" value="L35p-like"/>
    <property type="match status" value="1"/>
</dbReference>
<proteinExistence type="inferred from homology"/>
<keyword evidence="3" id="KW-0809">Transit peptide</keyword>
<evidence type="ECO:0000256" key="6">
    <source>
        <dbReference type="ARBA" id="ARBA00023274"/>
    </source>
</evidence>
<evidence type="ECO:0000256" key="3">
    <source>
        <dbReference type="ARBA" id="ARBA00022946"/>
    </source>
</evidence>
<gene>
    <name evidence="10" type="ORF">CALMAC_LOCUS13632</name>
</gene>
<dbReference type="PANTHER" id="PTHR15909:SF0">
    <property type="entry name" value="LARGE RIBOSOMAL SUBUNIT PROTEIN BL35M"/>
    <property type="match status" value="1"/>
</dbReference>
<dbReference type="GO" id="GO:1990904">
    <property type="term" value="C:ribonucleoprotein complex"/>
    <property type="evidence" value="ECO:0007669"/>
    <property type="project" value="UniProtKB-KW"/>
</dbReference>
<evidence type="ECO:0000313" key="10">
    <source>
        <dbReference type="EMBL" id="VEN54026.1"/>
    </source>
</evidence>
<dbReference type="GO" id="GO:0006412">
    <property type="term" value="P:translation"/>
    <property type="evidence" value="ECO:0007669"/>
    <property type="project" value="InterPro"/>
</dbReference>
<name>A0A653D3V2_CALMS</name>
<dbReference type="OrthoDB" id="5847109at2759"/>
<dbReference type="EMBL" id="CAACVG010009742">
    <property type="protein sequence ID" value="VEN54026.1"/>
    <property type="molecule type" value="Genomic_DNA"/>
</dbReference>
<keyword evidence="11" id="KW-1185">Reference proteome</keyword>
<feature type="compositionally biased region" description="Basic and acidic residues" evidence="9">
    <location>
        <begin position="133"/>
        <end position="149"/>
    </location>
</feature>
<evidence type="ECO:0000256" key="1">
    <source>
        <dbReference type="ARBA" id="ARBA00004173"/>
    </source>
</evidence>
<dbReference type="GO" id="GO:0003735">
    <property type="term" value="F:structural constituent of ribosome"/>
    <property type="evidence" value="ECO:0007669"/>
    <property type="project" value="InterPro"/>
</dbReference>
<protein>
    <recommendedName>
        <fullName evidence="7">Large ribosomal subunit protein bL35m</fullName>
    </recommendedName>
    <alternativeName>
        <fullName evidence="8">39S ribosomal protein L35, mitochondrial</fullName>
    </alternativeName>
</protein>
<dbReference type="PANTHER" id="PTHR15909">
    <property type="entry name" value="39S RIBOSOMAL PROTEIN L35, MITOCHONDRIAL"/>
    <property type="match status" value="1"/>
</dbReference>
<keyword evidence="5" id="KW-0496">Mitochondrion</keyword>
<keyword evidence="6" id="KW-0687">Ribonucleoprotein</keyword>
<evidence type="ECO:0000256" key="8">
    <source>
        <dbReference type="ARBA" id="ARBA00035418"/>
    </source>
</evidence>
<dbReference type="InterPro" id="IPR037229">
    <property type="entry name" value="Ribosomal_bL35_sf"/>
</dbReference>
<evidence type="ECO:0000256" key="7">
    <source>
        <dbReference type="ARBA" id="ARBA00035273"/>
    </source>
</evidence>
<evidence type="ECO:0000256" key="5">
    <source>
        <dbReference type="ARBA" id="ARBA00023128"/>
    </source>
</evidence>
<sequence>MYLSLQKKNLLLPLPQITTKPTRTLTKYSWSKGKRKSVKVVLEKFYRLNWGIWIRTKCGRNKKIWKKSSQRRRRLRQHVFCNASQSWMLDKMVGPYWQKPKYYVEDPYEPYHTREEFAVTAMKPRPYFPPEENSSHEYDTRLVAHKDPDLQDYGAPKTSEPPQLRALSYA</sequence>
<dbReference type="GO" id="GO:0005739">
    <property type="term" value="C:mitochondrion"/>
    <property type="evidence" value="ECO:0007669"/>
    <property type="project" value="UniProtKB-SubCell"/>
</dbReference>
<evidence type="ECO:0000313" key="11">
    <source>
        <dbReference type="Proteomes" id="UP000410492"/>
    </source>
</evidence>
<accession>A0A653D3V2</accession>
<organism evidence="10 11">
    <name type="scientific">Callosobruchus maculatus</name>
    <name type="common">Southern cowpea weevil</name>
    <name type="synonym">Pulse bruchid</name>
    <dbReference type="NCBI Taxonomy" id="64391"/>
    <lineage>
        <taxon>Eukaryota</taxon>
        <taxon>Metazoa</taxon>
        <taxon>Ecdysozoa</taxon>
        <taxon>Arthropoda</taxon>
        <taxon>Hexapoda</taxon>
        <taxon>Insecta</taxon>
        <taxon>Pterygota</taxon>
        <taxon>Neoptera</taxon>
        <taxon>Endopterygota</taxon>
        <taxon>Coleoptera</taxon>
        <taxon>Polyphaga</taxon>
        <taxon>Cucujiformia</taxon>
        <taxon>Chrysomeloidea</taxon>
        <taxon>Chrysomelidae</taxon>
        <taxon>Bruchinae</taxon>
        <taxon>Bruchini</taxon>
        <taxon>Callosobruchus</taxon>
    </lineage>
</organism>
<dbReference type="Proteomes" id="UP000410492">
    <property type="component" value="Unassembled WGS sequence"/>
</dbReference>
<dbReference type="GO" id="GO:0005840">
    <property type="term" value="C:ribosome"/>
    <property type="evidence" value="ECO:0007669"/>
    <property type="project" value="UniProtKB-KW"/>
</dbReference>
<keyword evidence="4" id="KW-0689">Ribosomal protein</keyword>
<evidence type="ECO:0000256" key="4">
    <source>
        <dbReference type="ARBA" id="ARBA00022980"/>
    </source>
</evidence>
<dbReference type="AlphaFoldDB" id="A0A653D3V2"/>
<dbReference type="InterPro" id="IPR021137">
    <property type="entry name" value="Ribosomal_bL35-like"/>
</dbReference>
<comment type="subcellular location">
    <subcellularLocation>
        <location evidence="1">Mitochondrion</location>
    </subcellularLocation>
</comment>
<evidence type="ECO:0000256" key="9">
    <source>
        <dbReference type="SAM" id="MobiDB-lite"/>
    </source>
</evidence>
<feature type="non-terminal residue" evidence="10">
    <location>
        <position position="170"/>
    </location>
</feature>
<dbReference type="InterPro" id="IPR019338">
    <property type="entry name" value="Ribosomal_bL35m"/>
</dbReference>
<comment type="similarity">
    <text evidence="2">Belongs to the bacterial ribosomal protein bL35 family.</text>
</comment>